<evidence type="ECO:0000313" key="9">
    <source>
        <dbReference type="Proteomes" id="UP001634007"/>
    </source>
</evidence>
<keyword evidence="5 6" id="KW-0408">Iron</keyword>
<dbReference type="GO" id="GO:0051213">
    <property type="term" value="F:dioxygenase activity"/>
    <property type="evidence" value="ECO:0007669"/>
    <property type="project" value="UniProtKB-ARBA"/>
</dbReference>
<comment type="caution">
    <text evidence="8">The sequence shown here is derived from an EMBL/GenBank/DDBJ whole genome shotgun (WGS) entry which is preliminary data.</text>
</comment>
<evidence type="ECO:0000256" key="5">
    <source>
        <dbReference type="ARBA" id="ARBA00023004"/>
    </source>
</evidence>
<dbReference type="Pfam" id="PF03171">
    <property type="entry name" value="2OG-FeII_Oxy"/>
    <property type="match status" value="1"/>
</dbReference>
<protein>
    <recommendedName>
        <fullName evidence="7">Fe2OG dioxygenase domain-containing protein</fullName>
    </recommendedName>
</protein>
<evidence type="ECO:0000256" key="2">
    <source>
        <dbReference type="ARBA" id="ARBA00008056"/>
    </source>
</evidence>
<dbReference type="InterPro" id="IPR044861">
    <property type="entry name" value="IPNS-like_FE2OG_OXY"/>
</dbReference>
<evidence type="ECO:0000313" key="8">
    <source>
        <dbReference type="EMBL" id="KAL3753225.1"/>
    </source>
</evidence>
<keyword evidence="3 6" id="KW-0479">Metal-binding</keyword>
<comment type="cofactor">
    <cofactor evidence="1">
        <name>Fe cation</name>
        <dbReference type="ChEBI" id="CHEBI:24875"/>
    </cofactor>
</comment>
<sequence length="400" mass="44720">MITHVVVVPTQQRTIRQFRRGLRRSARRSRKAKATMSTTSTAALRLDEDRKLFDDTKLGVKGLYDSGVSKLPSFLTHARKSSADGVDLAIPTVDLGAVVGGGGGDLRRRVVEGVRSACEGWGLFQVVNHGIPEGVLEEMIGGVRRFHESESRRDLYSRDKRRKVMYFSNFTLFNIAAADWRDTLICEMAPSPPEPQELPELCRDIVIEFSKRVHDLGFTLLELLSEALDLKPNHLKDMHCGEGLVLLCQYYPPCPEPEQAMACNTHNDGDFLTILLQDQLGGLQFRHEDQWVNVLPQKGALLVNIGDIMQLISNDKFKSASHRVLAKAAGPRVSIASFFRTNFGIEQATKLYGPIEELVSEENPPLYRETTAPGYLSSYHAKVCQENRLDAISPLASFRL</sequence>
<proteinExistence type="inferred from homology"/>
<evidence type="ECO:0000259" key="7">
    <source>
        <dbReference type="PROSITE" id="PS51471"/>
    </source>
</evidence>
<comment type="similarity">
    <text evidence="2 6">Belongs to the iron/ascorbate-dependent oxidoreductase family.</text>
</comment>
<organism evidence="8 9">
    <name type="scientific">Eucalyptus globulus</name>
    <name type="common">Tasmanian blue gum</name>
    <dbReference type="NCBI Taxonomy" id="34317"/>
    <lineage>
        <taxon>Eukaryota</taxon>
        <taxon>Viridiplantae</taxon>
        <taxon>Streptophyta</taxon>
        <taxon>Embryophyta</taxon>
        <taxon>Tracheophyta</taxon>
        <taxon>Spermatophyta</taxon>
        <taxon>Magnoliopsida</taxon>
        <taxon>eudicotyledons</taxon>
        <taxon>Gunneridae</taxon>
        <taxon>Pentapetalae</taxon>
        <taxon>rosids</taxon>
        <taxon>malvids</taxon>
        <taxon>Myrtales</taxon>
        <taxon>Myrtaceae</taxon>
        <taxon>Myrtoideae</taxon>
        <taxon>Eucalypteae</taxon>
        <taxon>Eucalyptus</taxon>
    </lineage>
</organism>
<dbReference type="InterPro" id="IPR027443">
    <property type="entry name" value="IPNS-like_sf"/>
</dbReference>
<evidence type="ECO:0000256" key="1">
    <source>
        <dbReference type="ARBA" id="ARBA00001962"/>
    </source>
</evidence>
<dbReference type="InterPro" id="IPR026992">
    <property type="entry name" value="DIOX_N"/>
</dbReference>
<dbReference type="PANTHER" id="PTHR10209:SF123">
    <property type="entry name" value="FE2OG DIOXYGENASE DOMAIN-CONTAINING PROTEIN"/>
    <property type="match status" value="1"/>
</dbReference>
<keyword evidence="9" id="KW-1185">Reference proteome</keyword>
<dbReference type="Gene3D" id="2.60.120.330">
    <property type="entry name" value="B-lactam Antibiotic, Isopenicillin N Synthase, Chain"/>
    <property type="match status" value="1"/>
</dbReference>
<dbReference type="Proteomes" id="UP001634007">
    <property type="component" value="Unassembled WGS sequence"/>
</dbReference>
<evidence type="ECO:0000256" key="6">
    <source>
        <dbReference type="RuleBase" id="RU003682"/>
    </source>
</evidence>
<dbReference type="EMBL" id="JBJKBG010000001">
    <property type="protein sequence ID" value="KAL3753225.1"/>
    <property type="molecule type" value="Genomic_DNA"/>
</dbReference>
<dbReference type="SUPFAM" id="SSF51197">
    <property type="entry name" value="Clavaminate synthase-like"/>
    <property type="match status" value="1"/>
</dbReference>
<name>A0ABD3LXV9_EUCGL</name>
<reference evidence="8 9" key="1">
    <citation type="submission" date="2024-11" db="EMBL/GenBank/DDBJ databases">
        <title>Chromosome-level genome assembly of Eucalyptus globulus Labill. provides insights into its genome evolution.</title>
        <authorList>
            <person name="Li X."/>
        </authorList>
    </citation>
    <scope>NUCLEOTIDE SEQUENCE [LARGE SCALE GENOMIC DNA]</scope>
    <source>
        <strain evidence="8">CL2024</strain>
        <tissue evidence="8">Fresh tender leaves</tissue>
    </source>
</reference>
<dbReference type="InterPro" id="IPR005123">
    <property type="entry name" value="Oxoglu/Fe-dep_dioxygenase_dom"/>
</dbReference>
<dbReference type="PROSITE" id="PS51471">
    <property type="entry name" value="FE2OG_OXY"/>
    <property type="match status" value="1"/>
</dbReference>
<evidence type="ECO:0000256" key="3">
    <source>
        <dbReference type="ARBA" id="ARBA00022723"/>
    </source>
</evidence>
<keyword evidence="4 6" id="KW-0560">Oxidoreductase</keyword>
<dbReference type="Pfam" id="PF14226">
    <property type="entry name" value="DIOX_N"/>
    <property type="match status" value="1"/>
</dbReference>
<dbReference type="AlphaFoldDB" id="A0ABD3LXV9"/>
<evidence type="ECO:0000256" key="4">
    <source>
        <dbReference type="ARBA" id="ARBA00023002"/>
    </source>
</evidence>
<dbReference type="PANTHER" id="PTHR10209">
    <property type="entry name" value="OXIDOREDUCTASE, 2OG-FE II OXYGENASE FAMILY PROTEIN"/>
    <property type="match status" value="1"/>
</dbReference>
<accession>A0ABD3LXV9</accession>
<dbReference type="FunFam" id="2.60.120.330:FF:000005">
    <property type="entry name" value="1-aminocyclopropane-1-carboxylate oxidase homolog 1"/>
    <property type="match status" value="1"/>
</dbReference>
<gene>
    <name evidence="8" type="ORF">ACJRO7_000598</name>
</gene>
<dbReference type="GO" id="GO:0046872">
    <property type="term" value="F:metal ion binding"/>
    <property type="evidence" value="ECO:0007669"/>
    <property type="project" value="UniProtKB-KW"/>
</dbReference>
<feature type="domain" description="Fe2OG dioxygenase" evidence="7">
    <location>
        <begin position="242"/>
        <end position="341"/>
    </location>
</feature>